<protein>
    <submittedName>
        <fullName evidence="1">Uncharacterized protein</fullName>
    </submittedName>
</protein>
<reference evidence="1" key="2">
    <citation type="submission" date="2019-01" db="UniProtKB">
        <authorList>
            <consortium name="EnsemblPlants"/>
        </authorList>
    </citation>
    <scope>IDENTIFICATION</scope>
    <source>
        <strain evidence="1">cv. Heinz 1706</strain>
    </source>
</reference>
<dbReference type="Proteomes" id="UP000004994">
    <property type="component" value="Chromosome 8"/>
</dbReference>
<sequence>MDADGSCRRLLVAGCFCWSYRLDSYPRGGSLLGTAVLVSSYFRLLELTARSSD</sequence>
<accession>A0A3Q7HNB4</accession>
<name>A0A3Q7HNB4_SOLLC</name>
<evidence type="ECO:0000313" key="2">
    <source>
        <dbReference type="Proteomes" id="UP000004994"/>
    </source>
</evidence>
<organism evidence="1">
    <name type="scientific">Solanum lycopersicum</name>
    <name type="common">Tomato</name>
    <name type="synonym">Lycopersicon esculentum</name>
    <dbReference type="NCBI Taxonomy" id="4081"/>
    <lineage>
        <taxon>Eukaryota</taxon>
        <taxon>Viridiplantae</taxon>
        <taxon>Streptophyta</taxon>
        <taxon>Embryophyta</taxon>
        <taxon>Tracheophyta</taxon>
        <taxon>Spermatophyta</taxon>
        <taxon>Magnoliopsida</taxon>
        <taxon>eudicotyledons</taxon>
        <taxon>Gunneridae</taxon>
        <taxon>Pentapetalae</taxon>
        <taxon>asterids</taxon>
        <taxon>lamiids</taxon>
        <taxon>Solanales</taxon>
        <taxon>Solanaceae</taxon>
        <taxon>Solanoideae</taxon>
        <taxon>Solaneae</taxon>
        <taxon>Solanum</taxon>
        <taxon>Solanum subgen. Lycopersicon</taxon>
    </lineage>
</organism>
<keyword evidence="2" id="KW-1185">Reference proteome</keyword>
<reference evidence="1" key="1">
    <citation type="journal article" date="2012" name="Nature">
        <title>The tomato genome sequence provides insights into fleshy fruit evolution.</title>
        <authorList>
            <consortium name="Tomato Genome Consortium"/>
        </authorList>
    </citation>
    <scope>NUCLEOTIDE SEQUENCE [LARGE SCALE GENOMIC DNA]</scope>
    <source>
        <strain evidence="1">cv. Heinz 1706</strain>
    </source>
</reference>
<proteinExistence type="predicted"/>
<dbReference type="InParanoid" id="A0A3Q7HNB4"/>
<dbReference type="EnsemblPlants" id="Solyc08g041920.1.1">
    <property type="protein sequence ID" value="Solyc08g041920.1.1.1"/>
    <property type="gene ID" value="Solyc08g041920.1"/>
</dbReference>
<dbReference type="Gramene" id="Solyc08g041920.1.1">
    <property type="protein sequence ID" value="Solyc08g041920.1.1.1"/>
    <property type="gene ID" value="Solyc08g041920.1"/>
</dbReference>
<evidence type="ECO:0000313" key="1">
    <source>
        <dbReference type="EnsemblPlants" id="Solyc08g041920.1.1.1"/>
    </source>
</evidence>
<dbReference type="PaxDb" id="4081-Solyc08g041920.1.1"/>
<dbReference type="AlphaFoldDB" id="A0A3Q7HNB4"/>